<feature type="domain" description="RING-type" evidence="11">
    <location>
        <begin position="28"/>
        <end position="220"/>
    </location>
</feature>
<organism evidence="12 13">
    <name type="scientific">Cajanus cajan</name>
    <name type="common">Pigeon pea</name>
    <name type="synonym">Cajanus indicus</name>
    <dbReference type="NCBI Taxonomy" id="3821"/>
    <lineage>
        <taxon>Eukaryota</taxon>
        <taxon>Viridiplantae</taxon>
        <taxon>Streptophyta</taxon>
        <taxon>Embryophyta</taxon>
        <taxon>Tracheophyta</taxon>
        <taxon>Spermatophyta</taxon>
        <taxon>Magnoliopsida</taxon>
        <taxon>eudicotyledons</taxon>
        <taxon>Gunneridae</taxon>
        <taxon>Pentapetalae</taxon>
        <taxon>rosids</taxon>
        <taxon>fabids</taxon>
        <taxon>Fabales</taxon>
        <taxon>Fabaceae</taxon>
        <taxon>Papilionoideae</taxon>
        <taxon>50 kb inversion clade</taxon>
        <taxon>NPAAA clade</taxon>
        <taxon>indigoferoid/millettioid clade</taxon>
        <taxon>Phaseoleae</taxon>
        <taxon>Cajanus</taxon>
    </lineage>
</organism>
<dbReference type="OMA" id="CEICADS"/>
<dbReference type="InterPro" id="IPR031127">
    <property type="entry name" value="E3_UB_ligase_RBR"/>
</dbReference>
<reference evidence="12" key="1">
    <citation type="journal article" date="2012" name="Nat. Biotechnol.">
        <title>Draft genome sequence of pigeonpea (Cajanus cajan), an orphan legume crop of resource-poor farmers.</title>
        <authorList>
            <person name="Varshney R.K."/>
            <person name="Chen W."/>
            <person name="Li Y."/>
            <person name="Bharti A.K."/>
            <person name="Saxena R.K."/>
            <person name="Schlueter J.A."/>
            <person name="Donoghue M.T."/>
            <person name="Azam S."/>
            <person name="Fan G."/>
            <person name="Whaley A.M."/>
            <person name="Farmer A.D."/>
            <person name="Sheridan J."/>
            <person name="Iwata A."/>
            <person name="Tuteja R."/>
            <person name="Penmetsa R.V."/>
            <person name="Wu W."/>
            <person name="Upadhyaya H.D."/>
            <person name="Yang S.P."/>
            <person name="Shah T."/>
            <person name="Saxena K.B."/>
            <person name="Michael T."/>
            <person name="McCombie W.R."/>
            <person name="Yang B."/>
            <person name="Zhang G."/>
            <person name="Yang H."/>
            <person name="Wang J."/>
            <person name="Spillane C."/>
            <person name="Cook D.R."/>
            <person name="May G.D."/>
            <person name="Xu X."/>
            <person name="Jackson S.A."/>
        </authorList>
    </citation>
    <scope>NUCLEOTIDE SEQUENCE [LARGE SCALE GENOMIC DNA]</scope>
</reference>
<evidence type="ECO:0000313" key="12">
    <source>
        <dbReference type="EMBL" id="KYP31239.1"/>
    </source>
</evidence>
<dbReference type="Proteomes" id="UP000075243">
    <property type="component" value="Unassembled WGS sequence"/>
</dbReference>
<evidence type="ECO:0000256" key="5">
    <source>
        <dbReference type="ARBA" id="ARBA00022679"/>
    </source>
</evidence>
<dbReference type="PROSITE" id="PS51873">
    <property type="entry name" value="TRIAD"/>
    <property type="match status" value="1"/>
</dbReference>
<dbReference type="CDD" id="cd22582">
    <property type="entry name" value="BRcat_RBR_unk"/>
    <property type="match status" value="1"/>
</dbReference>
<comment type="cofactor">
    <cofactor evidence="2">
        <name>Zn(2+)</name>
        <dbReference type="ChEBI" id="CHEBI:29105"/>
    </cofactor>
</comment>
<protein>
    <recommendedName>
        <fullName evidence="4">RBR-type E3 ubiquitin transferase</fullName>
        <ecNumber evidence="4">2.3.2.31</ecNumber>
    </recommendedName>
</protein>
<dbReference type="Pfam" id="PF01485">
    <property type="entry name" value="IBR"/>
    <property type="match status" value="1"/>
</dbReference>
<dbReference type="InterPro" id="IPR013083">
    <property type="entry name" value="Znf_RING/FYVE/PHD"/>
</dbReference>
<dbReference type="GO" id="GO:0061630">
    <property type="term" value="F:ubiquitin protein ligase activity"/>
    <property type="evidence" value="ECO:0007669"/>
    <property type="project" value="UniProtKB-EC"/>
</dbReference>
<evidence type="ECO:0000256" key="9">
    <source>
        <dbReference type="ARBA" id="ARBA00022786"/>
    </source>
</evidence>
<dbReference type="EC" id="2.3.2.31" evidence="4"/>
<dbReference type="Gramene" id="C.cajan_46669.t">
    <property type="protein sequence ID" value="C.cajan_46669.t"/>
    <property type="gene ID" value="C.cajan_46669"/>
</dbReference>
<evidence type="ECO:0000256" key="4">
    <source>
        <dbReference type="ARBA" id="ARBA00012251"/>
    </source>
</evidence>
<dbReference type="GO" id="GO:0008270">
    <property type="term" value="F:zinc ion binding"/>
    <property type="evidence" value="ECO:0007669"/>
    <property type="project" value="UniProtKB-KW"/>
</dbReference>
<dbReference type="InterPro" id="IPR044066">
    <property type="entry name" value="TRIAD_supradom"/>
</dbReference>
<name>A0A151QLR5_CAJCA</name>
<dbReference type="STRING" id="3821.A0A151QLR5"/>
<keyword evidence="9" id="KW-0833">Ubl conjugation pathway</keyword>
<dbReference type="Gene3D" id="2.20.25.20">
    <property type="match status" value="1"/>
</dbReference>
<dbReference type="AlphaFoldDB" id="A0A151QLR5"/>
<dbReference type="SUPFAM" id="SSF57850">
    <property type="entry name" value="RING/U-box"/>
    <property type="match status" value="3"/>
</dbReference>
<accession>A0A151QLR5</accession>
<keyword evidence="5" id="KW-0808">Transferase</keyword>
<evidence type="ECO:0000256" key="3">
    <source>
        <dbReference type="ARBA" id="ARBA00004906"/>
    </source>
</evidence>
<dbReference type="CDD" id="cd22584">
    <property type="entry name" value="Rcat_RBR_unk"/>
    <property type="match status" value="1"/>
</dbReference>
<evidence type="ECO:0000256" key="8">
    <source>
        <dbReference type="ARBA" id="ARBA00022771"/>
    </source>
</evidence>
<evidence type="ECO:0000256" key="10">
    <source>
        <dbReference type="ARBA" id="ARBA00022833"/>
    </source>
</evidence>
<keyword evidence="13" id="KW-1185">Reference proteome</keyword>
<sequence length="220" mass="25617">MLSTIVKNDDDTRLRNLKGKQKETDELSLFFCGIFMDAKRGEEMFRSQNCSHSFCDDCFGKYVAVKIQENDVVGPQYCRSIKPKKVVERWENALCENLIPGSQKFYCPFKDCSAMLISDTEEVMTSSECPHCNRLFCAQCKVSWHAGINCEEFQNLKPHEKEREDLMVMELAKSKSWKRCPKFYVEKVAGCIHISYRCGHEFCYTCGACWSYYQKCRRGK</sequence>
<dbReference type="Gene3D" id="1.20.120.1750">
    <property type="match status" value="1"/>
</dbReference>
<keyword evidence="7" id="KW-0677">Repeat</keyword>
<dbReference type="SMART" id="SM00647">
    <property type="entry name" value="IBR"/>
    <property type="match status" value="1"/>
</dbReference>
<dbReference type="GO" id="GO:0016567">
    <property type="term" value="P:protein ubiquitination"/>
    <property type="evidence" value="ECO:0007669"/>
    <property type="project" value="UniProtKB-UniPathway"/>
</dbReference>
<dbReference type="PANTHER" id="PTHR11685">
    <property type="entry name" value="RBR FAMILY RING FINGER AND IBR DOMAIN-CONTAINING"/>
    <property type="match status" value="1"/>
</dbReference>
<keyword evidence="6" id="KW-0479">Metal-binding</keyword>
<dbReference type="UniPathway" id="UPA00143"/>
<keyword evidence="8" id="KW-0863">Zinc-finger</keyword>
<dbReference type="Gene3D" id="3.30.40.10">
    <property type="entry name" value="Zinc/RING finger domain, C3HC4 (zinc finger)"/>
    <property type="match status" value="1"/>
</dbReference>
<evidence type="ECO:0000313" key="13">
    <source>
        <dbReference type="Proteomes" id="UP000075243"/>
    </source>
</evidence>
<comment type="pathway">
    <text evidence="3">Protein modification; protein ubiquitination.</text>
</comment>
<dbReference type="EMBL" id="KQ486228">
    <property type="protein sequence ID" value="KYP31239.1"/>
    <property type="molecule type" value="Genomic_DNA"/>
</dbReference>
<dbReference type="InterPro" id="IPR002867">
    <property type="entry name" value="IBR_dom"/>
</dbReference>
<evidence type="ECO:0000256" key="1">
    <source>
        <dbReference type="ARBA" id="ARBA00001798"/>
    </source>
</evidence>
<comment type="catalytic activity">
    <reaction evidence="1">
        <text>[E2 ubiquitin-conjugating enzyme]-S-ubiquitinyl-L-cysteine + [acceptor protein]-L-lysine = [E2 ubiquitin-conjugating enzyme]-L-cysteine + [acceptor protein]-N(6)-ubiquitinyl-L-lysine.</text>
        <dbReference type="EC" id="2.3.2.31"/>
    </reaction>
</comment>
<evidence type="ECO:0000256" key="2">
    <source>
        <dbReference type="ARBA" id="ARBA00001947"/>
    </source>
</evidence>
<evidence type="ECO:0000256" key="6">
    <source>
        <dbReference type="ARBA" id="ARBA00022723"/>
    </source>
</evidence>
<evidence type="ECO:0000259" key="11">
    <source>
        <dbReference type="PROSITE" id="PS51873"/>
    </source>
</evidence>
<evidence type="ECO:0000256" key="7">
    <source>
        <dbReference type="ARBA" id="ARBA00022737"/>
    </source>
</evidence>
<proteinExistence type="predicted"/>
<gene>
    <name evidence="12" type="ORF">KK1_048616</name>
</gene>
<keyword evidence="10" id="KW-0862">Zinc</keyword>